<dbReference type="InterPro" id="IPR029068">
    <property type="entry name" value="Glyas_Bleomycin-R_OHBP_Dase"/>
</dbReference>
<dbReference type="InterPro" id="IPR037523">
    <property type="entry name" value="VOC_core"/>
</dbReference>
<evidence type="ECO:0000259" key="1">
    <source>
        <dbReference type="PROSITE" id="PS51819"/>
    </source>
</evidence>
<gene>
    <name evidence="2" type="ORF">FKG94_14045</name>
</gene>
<dbReference type="AlphaFoldDB" id="A0A545TLY1"/>
<accession>A0A545TLY1</accession>
<evidence type="ECO:0000313" key="3">
    <source>
        <dbReference type="Proteomes" id="UP000319732"/>
    </source>
</evidence>
<proteinExistence type="predicted"/>
<dbReference type="PANTHER" id="PTHR39434:SF1">
    <property type="entry name" value="VOC DOMAIN-CONTAINING PROTEIN"/>
    <property type="match status" value="1"/>
</dbReference>
<dbReference type="InterPro" id="IPR004360">
    <property type="entry name" value="Glyas_Fos-R_dOase_dom"/>
</dbReference>
<sequence>MFYHGQSAGTAENGEIVIKPFHLSFVVPDLEQSREFYVNLLGCKVGRDAGTWIDIVFFGHQLTLHQERPGMAARPIDHFGPILEKTHWQSIAQKLTAGGVGFQLPPTVKGDGTDLESGKYIVKDPAGNLLEFKYYVSFSSALQISQDADLQ</sequence>
<organism evidence="2 3">
    <name type="scientific">Exilibacterium tricleocarpae</name>
    <dbReference type="NCBI Taxonomy" id="2591008"/>
    <lineage>
        <taxon>Bacteria</taxon>
        <taxon>Pseudomonadati</taxon>
        <taxon>Pseudomonadota</taxon>
        <taxon>Gammaproteobacteria</taxon>
        <taxon>Cellvibrionales</taxon>
        <taxon>Cellvibrionaceae</taxon>
        <taxon>Exilibacterium</taxon>
    </lineage>
</organism>
<dbReference type="OrthoDB" id="793940at2"/>
<feature type="domain" description="VOC" evidence="1">
    <location>
        <begin position="19"/>
        <end position="135"/>
    </location>
</feature>
<dbReference type="PROSITE" id="PS51819">
    <property type="entry name" value="VOC"/>
    <property type="match status" value="1"/>
</dbReference>
<reference evidence="2 3" key="1">
    <citation type="submission" date="2019-06" db="EMBL/GenBank/DDBJ databases">
        <title>Whole genome sequence for Cellvibrionaceae sp. R142.</title>
        <authorList>
            <person name="Wang G."/>
        </authorList>
    </citation>
    <scope>NUCLEOTIDE SEQUENCE [LARGE SCALE GENOMIC DNA]</scope>
    <source>
        <strain evidence="2 3">R142</strain>
    </source>
</reference>
<name>A0A545TLY1_9GAMM</name>
<dbReference type="Pfam" id="PF00903">
    <property type="entry name" value="Glyoxalase"/>
    <property type="match status" value="1"/>
</dbReference>
<dbReference type="EMBL" id="VHSG01000013">
    <property type="protein sequence ID" value="TQV78188.1"/>
    <property type="molecule type" value="Genomic_DNA"/>
</dbReference>
<dbReference type="SUPFAM" id="SSF54593">
    <property type="entry name" value="Glyoxalase/Bleomycin resistance protein/Dihydroxybiphenyl dioxygenase"/>
    <property type="match status" value="1"/>
</dbReference>
<keyword evidence="3" id="KW-1185">Reference proteome</keyword>
<dbReference type="Proteomes" id="UP000319732">
    <property type="component" value="Unassembled WGS sequence"/>
</dbReference>
<dbReference type="Gene3D" id="3.10.180.10">
    <property type="entry name" value="2,3-Dihydroxybiphenyl 1,2-Dioxygenase, domain 1"/>
    <property type="match status" value="1"/>
</dbReference>
<comment type="caution">
    <text evidence="2">The sequence shown here is derived from an EMBL/GenBank/DDBJ whole genome shotgun (WGS) entry which is preliminary data.</text>
</comment>
<evidence type="ECO:0000313" key="2">
    <source>
        <dbReference type="EMBL" id="TQV78188.1"/>
    </source>
</evidence>
<protein>
    <recommendedName>
        <fullName evidence="1">VOC domain-containing protein</fullName>
    </recommendedName>
</protein>
<dbReference type="PANTHER" id="PTHR39434">
    <property type="match status" value="1"/>
</dbReference>